<organism evidence="3 4">
    <name type="scientific">Bradyrhizobium aeschynomenes</name>
    <dbReference type="NCBI Taxonomy" id="2734909"/>
    <lineage>
        <taxon>Bacteria</taxon>
        <taxon>Pseudomonadati</taxon>
        <taxon>Pseudomonadota</taxon>
        <taxon>Alphaproteobacteria</taxon>
        <taxon>Hyphomicrobiales</taxon>
        <taxon>Nitrobacteraceae</taxon>
        <taxon>Bradyrhizobium</taxon>
    </lineage>
</organism>
<evidence type="ECO:0000313" key="3">
    <source>
        <dbReference type="EMBL" id="NPU67157.1"/>
    </source>
</evidence>
<proteinExistence type="predicted"/>
<evidence type="ECO:0000256" key="2">
    <source>
        <dbReference type="SAM" id="SignalP"/>
    </source>
</evidence>
<keyword evidence="2" id="KW-0732">Signal</keyword>
<reference evidence="3" key="1">
    <citation type="submission" date="2020-05" db="EMBL/GenBank/DDBJ databases">
        <title>Nod-independent and nitrogen-fixing Bradyrhizobium aeschynomene sp. nov. isolated from nodules of Aeschynomene indica.</title>
        <authorList>
            <person name="Zhang Z."/>
        </authorList>
    </citation>
    <scope>NUCLEOTIDE SEQUENCE</scope>
    <source>
        <strain evidence="3">83012</strain>
    </source>
</reference>
<gene>
    <name evidence="3" type="ORF">HL667_19290</name>
</gene>
<evidence type="ECO:0000313" key="4">
    <source>
        <dbReference type="Proteomes" id="UP000886476"/>
    </source>
</evidence>
<evidence type="ECO:0000256" key="1">
    <source>
        <dbReference type="SAM" id="MobiDB-lite"/>
    </source>
</evidence>
<feature type="compositionally biased region" description="Low complexity" evidence="1">
    <location>
        <begin position="62"/>
        <end position="72"/>
    </location>
</feature>
<sequence>MMKRLGLMILVAAQMALTHAAMAQTAPKGAAKRTDACAPIGRTEDGKLVYSMKCESIPKPVAPASSPQAAAPPAQPAPVAEPEPETERSGLFGWSYDRRPKQ</sequence>
<feature type="signal peptide" evidence="2">
    <location>
        <begin position="1"/>
        <end position="23"/>
    </location>
</feature>
<keyword evidence="4" id="KW-1185">Reference proteome</keyword>
<feature type="region of interest" description="Disordered" evidence="1">
    <location>
        <begin position="60"/>
        <end position="102"/>
    </location>
</feature>
<dbReference type="Proteomes" id="UP000886476">
    <property type="component" value="Unassembled WGS sequence"/>
</dbReference>
<comment type="caution">
    <text evidence="3">The sequence shown here is derived from an EMBL/GenBank/DDBJ whole genome shotgun (WGS) entry which is preliminary data.</text>
</comment>
<dbReference type="EMBL" id="JABFDN010000006">
    <property type="protein sequence ID" value="NPU67157.1"/>
    <property type="molecule type" value="Genomic_DNA"/>
</dbReference>
<name>A0ABX2CG46_9BRAD</name>
<protein>
    <submittedName>
        <fullName evidence="3">Uncharacterized protein</fullName>
    </submittedName>
</protein>
<feature type="chain" id="PRO_5047426105" evidence="2">
    <location>
        <begin position="24"/>
        <end position="102"/>
    </location>
</feature>
<accession>A0ABX2CG46</accession>